<evidence type="ECO:0008006" key="4">
    <source>
        <dbReference type="Google" id="ProtNLM"/>
    </source>
</evidence>
<evidence type="ECO:0000313" key="3">
    <source>
        <dbReference type="Proteomes" id="UP000829476"/>
    </source>
</evidence>
<protein>
    <recommendedName>
        <fullName evidence="4">Peptidase M56 domain-containing protein</fullName>
    </recommendedName>
</protein>
<keyword evidence="1" id="KW-1133">Transmembrane helix</keyword>
<reference evidence="2 3" key="1">
    <citation type="journal article" date="2018" name="Int. J. Syst. Evol. Microbiol.">
        <title>Zhouia spongiae sp. nov., isolated from a marine sponge.</title>
        <authorList>
            <person name="Zhuang L."/>
            <person name="Lin B."/>
            <person name="Qin F."/>
            <person name="Luo L."/>
        </authorList>
    </citation>
    <scope>NUCLEOTIDE SEQUENCE [LARGE SCALE GENOMIC DNA]</scope>
    <source>
        <strain evidence="2 3">HN-Y44</strain>
    </source>
</reference>
<dbReference type="EMBL" id="CP094326">
    <property type="protein sequence ID" value="UNZ00221.1"/>
    <property type="molecule type" value="Genomic_DNA"/>
</dbReference>
<keyword evidence="3" id="KW-1185">Reference proteome</keyword>
<dbReference type="Proteomes" id="UP000829476">
    <property type="component" value="Chromosome"/>
</dbReference>
<evidence type="ECO:0000313" key="2">
    <source>
        <dbReference type="EMBL" id="UNZ00221.1"/>
    </source>
</evidence>
<name>A0ABY3YQV9_9FLAO</name>
<proteinExistence type="predicted"/>
<feature type="transmembrane region" description="Helical" evidence="1">
    <location>
        <begin position="49"/>
        <end position="67"/>
    </location>
</feature>
<dbReference type="RefSeq" id="WP_242938588.1">
    <property type="nucleotide sequence ID" value="NZ_CP094326.1"/>
</dbReference>
<organism evidence="2 3">
    <name type="scientific">Zhouia spongiae</name>
    <dbReference type="NCBI Taxonomy" id="2202721"/>
    <lineage>
        <taxon>Bacteria</taxon>
        <taxon>Pseudomonadati</taxon>
        <taxon>Bacteroidota</taxon>
        <taxon>Flavobacteriia</taxon>
        <taxon>Flavobacteriales</taxon>
        <taxon>Flavobacteriaceae</taxon>
        <taxon>Zhouia</taxon>
    </lineage>
</organism>
<keyword evidence="1" id="KW-0472">Membrane</keyword>
<gene>
    <name evidence="2" type="ORF">MQE36_07725</name>
</gene>
<keyword evidence="1" id="KW-0812">Transmembrane</keyword>
<sequence length="114" mass="13955">MILVFKHIFPKPYVGLTLWPVIFIKDNDLRQDEILINHEKIHLKQQLELLIIPFYIIYLIEWVIGILKYRSTYTAYKNVSFEREAYANEHDPDYLKIRNPWSFTRYYTSRTSKR</sequence>
<evidence type="ECO:0000256" key="1">
    <source>
        <dbReference type="SAM" id="Phobius"/>
    </source>
</evidence>
<accession>A0ABY3YQV9</accession>